<dbReference type="AlphaFoldDB" id="A0A428PHI5"/>
<comment type="subcellular location">
    <subcellularLocation>
        <location evidence="4">Peroxisome membrane</location>
    </subcellularLocation>
</comment>
<dbReference type="InterPro" id="IPR008733">
    <property type="entry name" value="PEX11"/>
</dbReference>
<evidence type="ECO:0000256" key="1">
    <source>
        <dbReference type="ARBA" id="ARBA00022593"/>
    </source>
</evidence>
<keyword evidence="6" id="KW-1185">Reference proteome</keyword>
<protein>
    <recommendedName>
        <fullName evidence="7">Peroxisomal membrane protein PMP27</fullName>
    </recommendedName>
</protein>
<sequence length="225" mass="24461">MANDTLSLLGCLSAPAGRDKTVRLLHHLAHFYSWYLVRSNGSPSSTAACTLAQKHTAISLKVLRFGSFVFPLKAAVDTASNAKGMAPILRYATIGKHLGIAGYLALDMATLLDLADIRKWDKAATTQREAFRFWAISVLFSIVEQLYTLRRLSLIKIDKGEGEGAVEAKRISRQRSIAKRQLVCDLCDIIVSNSAMSSITLNGGLVGLLGAFSCALNIYGQWKAV</sequence>
<evidence type="ECO:0008006" key="7">
    <source>
        <dbReference type="Google" id="ProtNLM"/>
    </source>
</evidence>
<dbReference type="PANTHER" id="PTHR12652:SF50">
    <property type="entry name" value="PEROXIN 11"/>
    <property type="match status" value="1"/>
</dbReference>
<evidence type="ECO:0000313" key="5">
    <source>
        <dbReference type="EMBL" id="RSL52477.1"/>
    </source>
</evidence>
<name>A0A428PHI5_9HYPO</name>
<evidence type="ECO:0000313" key="6">
    <source>
        <dbReference type="Proteomes" id="UP000287972"/>
    </source>
</evidence>
<comment type="caution">
    <text evidence="5">The sequence shown here is derived from an EMBL/GenBank/DDBJ whole genome shotgun (WGS) entry which is preliminary data.</text>
</comment>
<keyword evidence="2" id="KW-0472">Membrane</keyword>
<gene>
    <name evidence="5" type="ORF">CEP51_015053</name>
</gene>
<proteinExistence type="predicted"/>
<keyword evidence="1" id="KW-0962">Peroxisome biogenesis</keyword>
<accession>A0A428PHI5</accession>
<evidence type="ECO:0000256" key="3">
    <source>
        <dbReference type="ARBA" id="ARBA00023140"/>
    </source>
</evidence>
<organism evidence="5 6">
    <name type="scientific">Fusarium floridanum</name>
    <dbReference type="NCBI Taxonomy" id="1325733"/>
    <lineage>
        <taxon>Eukaryota</taxon>
        <taxon>Fungi</taxon>
        <taxon>Dikarya</taxon>
        <taxon>Ascomycota</taxon>
        <taxon>Pezizomycotina</taxon>
        <taxon>Sordariomycetes</taxon>
        <taxon>Hypocreomycetidae</taxon>
        <taxon>Hypocreales</taxon>
        <taxon>Nectriaceae</taxon>
        <taxon>Fusarium</taxon>
        <taxon>Fusarium solani species complex</taxon>
    </lineage>
</organism>
<dbReference type="GO" id="GO:0005778">
    <property type="term" value="C:peroxisomal membrane"/>
    <property type="evidence" value="ECO:0007669"/>
    <property type="project" value="UniProtKB-SubCell"/>
</dbReference>
<reference evidence="5 6" key="1">
    <citation type="submission" date="2017-06" db="EMBL/GenBank/DDBJ databases">
        <title>Comparative genomic analysis of Ambrosia Fusariam Clade fungi.</title>
        <authorList>
            <person name="Stajich J.E."/>
            <person name="Carrillo J."/>
            <person name="Kijimoto T."/>
            <person name="Eskalen A."/>
            <person name="O'Donnell K."/>
            <person name="Kasson M."/>
        </authorList>
    </citation>
    <scope>NUCLEOTIDE SEQUENCE [LARGE SCALE GENOMIC DNA]</scope>
    <source>
        <strain evidence="5 6">NRRL62606</strain>
    </source>
</reference>
<dbReference type="EMBL" id="NKCL01000758">
    <property type="protein sequence ID" value="RSL52477.1"/>
    <property type="molecule type" value="Genomic_DNA"/>
</dbReference>
<evidence type="ECO:0000256" key="4">
    <source>
        <dbReference type="ARBA" id="ARBA00046271"/>
    </source>
</evidence>
<dbReference type="GO" id="GO:0016559">
    <property type="term" value="P:peroxisome fission"/>
    <property type="evidence" value="ECO:0007669"/>
    <property type="project" value="InterPro"/>
</dbReference>
<keyword evidence="3" id="KW-0576">Peroxisome</keyword>
<dbReference type="PANTHER" id="PTHR12652">
    <property type="entry name" value="PEROXISOMAL BIOGENESIS FACTOR 11"/>
    <property type="match status" value="1"/>
</dbReference>
<dbReference type="Pfam" id="PF05648">
    <property type="entry name" value="PEX11"/>
    <property type="match status" value="1"/>
</dbReference>
<dbReference type="Proteomes" id="UP000287972">
    <property type="component" value="Unassembled WGS sequence"/>
</dbReference>
<evidence type="ECO:0000256" key="2">
    <source>
        <dbReference type="ARBA" id="ARBA00023136"/>
    </source>
</evidence>